<feature type="domain" description="ABC transmembrane type-1" evidence="10">
    <location>
        <begin position="17"/>
        <end position="302"/>
    </location>
</feature>
<evidence type="ECO:0000259" key="9">
    <source>
        <dbReference type="PROSITE" id="PS50893"/>
    </source>
</evidence>
<keyword evidence="12" id="KW-1185">Reference proteome</keyword>
<dbReference type="Pfam" id="PF00664">
    <property type="entry name" value="ABC_membrane"/>
    <property type="match status" value="1"/>
</dbReference>
<comment type="subcellular location">
    <subcellularLocation>
        <location evidence="1">Cell membrane</location>
        <topology evidence="1">Multi-pass membrane protein</topology>
    </subcellularLocation>
</comment>
<dbReference type="Pfam" id="PF00005">
    <property type="entry name" value="ABC_tran"/>
    <property type="match status" value="1"/>
</dbReference>
<evidence type="ECO:0000313" key="11">
    <source>
        <dbReference type="EMBL" id="SDW38888.1"/>
    </source>
</evidence>
<dbReference type="PROSITE" id="PS00211">
    <property type="entry name" value="ABC_TRANSPORTER_1"/>
    <property type="match status" value="1"/>
</dbReference>
<dbReference type="CDD" id="cd03254">
    <property type="entry name" value="ABCC_Glucan_exporter_like"/>
    <property type="match status" value="1"/>
</dbReference>
<evidence type="ECO:0000256" key="7">
    <source>
        <dbReference type="ARBA" id="ARBA00023136"/>
    </source>
</evidence>
<dbReference type="GO" id="GO:0016887">
    <property type="term" value="F:ATP hydrolysis activity"/>
    <property type="evidence" value="ECO:0007669"/>
    <property type="project" value="InterPro"/>
</dbReference>
<dbReference type="CDD" id="cd18544">
    <property type="entry name" value="ABC_6TM_TmrA_like"/>
    <property type="match status" value="1"/>
</dbReference>
<dbReference type="Gene3D" id="1.20.1560.10">
    <property type="entry name" value="ABC transporter type 1, transmembrane domain"/>
    <property type="match status" value="1"/>
</dbReference>
<dbReference type="InterPro" id="IPR036640">
    <property type="entry name" value="ABC1_TM_sf"/>
</dbReference>
<accession>A0A1H2T4U6</accession>
<name>A0A1H2T4U6_9BACL</name>
<dbReference type="RefSeq" id="WP_091736988.1">
    <property type="nucleotide sequence ID" value="NZ_FNNQ01000003.1"/>
</dbReference>
<organism evidence="11 12">
    <name type="scientific">Marininema mesophilum</name>
    <dbReference type="NCBI Taxonomy" id="1048340"/>
    <lineage>
        <taxon>Bacteria</taxon>
        <taxon>Bacillati</taxon>
        <taxon>Bacillota</taxon>
        <taxon>Bacilli</taxon>
        <taxon>Bacillales</taxon>
        <taxon>Thermoactinomycetaceae</taxon>
        <taxon>Marininema</taxon>
    </lineage>
</organism>
<dbReference type="EMBL" id="FNNQ01000003">
    <property type="protein sequence ID" value="SDW38888.1"/>
    <property type="molecule type" value="Genomic_DNA"/>
</dbReference>
<proteinExistence type="predicted"/>
<evidence type="ECO:0000256" key="8">
    <source>
        <dbReference type="SAM" id="Phobius"/>
    </source>
</evidence>
<dbReference type="STRING" id="1048340.SAMN05444487_10328"/>
<dbReference type="InterPro" id="IPR017871">
    <property type="entry name" value="ABC_transporter-like_CS"/>
</dbReference>
<dbReference type="FunFam" id="3.40.50.300:FF:000287">
    <property type="entry name" value="Multidrug ABC transporter ATP-binding protein"/>
    <property type="match status" value="1"/>
</dbReference>
<feature type="transmembrane region" description="Helical" evidence="8">
    <location>
        <begin position="129"/>
        <end position="152"/>
    </location>
</feature>
<evidence type="ECO:0000259" key="10">
    <source>
        <dbReference type="PROSITE" id="PS50929"/>
    </source>
</evidence>
<feature type="transmembrane region" description="Helical" evidence="8">
    <location>
        <begin position="246"/>
        <end position="264"/>
    </location>
</feature>
<dbReference type="SUPFAM" id="SSF52540">
    <property type="entry name" value="P-loop containing nucleoside triphosphate hydrolases"/>
    <property type="match status" value="1"/>
</dbReference>
<evidence type="ECO:0000313" key="12">
    <source>
        <dbReference type="Proteomes" id="UP000198534"/>
    </source>
</evidence>
<dbReference type="GO" id="GO:0005886">
    <property type="term" value="C:plasma membrane"/>
    <property type="evidence" value="ECO:0007669"/>
    <property type="project" value="UniProtKB-SubCell"/>
</dbReference>
<evidence type="ECO:0000256" key="3">
    <source>
        <dbReference type="ARBA" id="ARBA00022692"/>
    </source>
</evidence>
<dbReference type="SMART" id="SM00382">
    <property type="entry name" value="AAA"/>
    <property type="match status" value="1"/>
</dbReference>
<evidence type="ECO:0000256" key="4">
    <source>
        <dbReference type="ARBA" id="ARBA00022741"/>
    </source>
</evidence>
<dbReference type="SUPFAM" id="SSF90123">
    <property type="entry name" value="ABC transporter transmembrane region"/>
    <property type="match status" value="1"/>
</dbReference>
<reference evidence="11 12" key="1">
    <citation type="submission" date="2016-10" db="EMBL/GenBank/DDBJ databases">
        <authorList>
            <person name="de Groot N.N."/>
        </authorList>
    </citation>
    <scope>NUCLEOTIDE SEQUENCE [LARGE SCALE GENOMIC DNA]</scope>
    <source>
        <strain evidence="11 12">DSM 45610</strain>
    </source>
</reference>
<dbReference type="OrthoDB" id="9770415at2"/>
<dbReference type="InterPro" id="IPR027417">
    <property type="entry name" value="P-loop_NTPase"/>
</dbReference>
<dbReference type="Gene3D" id="3.40.50.300">
    <property type="entry name" value="P-loop containing nucleotide triphosphate hydrolases"/>
    <property type="match status" value="1"/>
</dbReference>
<dbReference type="InterPro" id="IPR003593">
    <property type="entry name" value="AAA+_ATPase"/>
</dbReference>
<keyword evidence="3 8" id="KW-0812">Transmembrane</keyword>
<dbReference type="Proteomes" id="UP000198534">
    <property type="component" value="Unassembled WGS sequence"/>
</dbReference>
<dbReference type="PANTHER" id="PTHR43394:SF1">
    <property type="entry name" value="ATP-BINDING CASSETTE SUB-FAMILY B MEMBER 10, MITOCHONDRIAL"/>
    <property type="match status" value="1"/>
</dbReference>
<evidence type="ECO:0000256" key="5">
    <source>
        <dbReference type="ARBA" id="ARBA00022840"/>
    </source>
</evidence>
<evidence type="ECO:0000256" key="6">
    <source>
        <dbReference type="ARBA" id="ARBA00022989"/>
    </source>
</evidence>
<dbReference type="PROSITE" id="PS50929">
    <property type="entry name" value="ABC_TM1F"/>
    <property type="match status" value="1"/>
</dbReference>
<keyword evidence="5 11" id="KW-0067">ATP-binding</keyword>
<keyword evidence="4" id="KW-0547">Nucleotide-binding</keyword>
<dbReference type="AlphaFoldDB" id="A0A1H2T4U6"/>
<dbReference type="InterPro" id="IPR039421">
    <property type="entry name" value="Type_1_exporter"/>
</dbReference>
<dbReference type="PANTHER" id="PTHR43394">
    <property type="entry name" value="ATP-DEPENDENT PERMEASE MDL1, MITOCHONDRIAL"/>
    <property type="match status" value="1"/>
</dbReference>
<sequence>MIKRLVSYLKPYQKRVWIACVALLVATQAKMMIPVIVAHFIDDHLRPRDVSVKVIWLYGIAVLLIQLIAVVMQYIHLVSFQSIAQWAVKQLRIDVFGKVQYLSQSFFDRTPIGTLVSRVTNDTENVNSLYVYVLSTYITGIITVITVYISLFMLDVQLATWTLALLPIIFIVIYWYRKLTANLYRISRSKLSEMNSKLNESIQGMNIIQALRQEKRFRKAFTTANNEHYHSTMINIKLAGLMLRPAMQLLCIFAIVIALNYFGFTSLSTSVKIGEVFGFINLLERIFEPIYKMMIQLSQVQNAVASAERVFDLLDQTNHSPQQLGHEQPNIKSGRIQFDNVTFSYDDKNTVLKDVSFAIEPGQTVALVGHTGSGKSSVINLLMRFYSPNQGAITIDSQPLVQFDERELRNKMGLVMQDPFLFTGDIYSNIRYHDDIITDQQVLEAAQLVQATPFINKMPHQFHELVGERGTSFSKGQRQLISFARTIAKNPKILILDEATASVDTETEESIQVALEKMRAGRTTIVIAHRLSTVQDADVILVLHRGEIVERGNHQELLKQQGLYHKMYCLQNHATLHHAT</sequence>
<dbReference type="InterPro" id="IPR011527">
    <property type="entry name" value="ABC1_TM_dom"/>
</dbReference>
<feature type="domain" description="ABC transporter" evidence="9">
    <location>
        <begin position="336"/>
        <end position="570"/>
    </location>
</feature>
<dbReference type="InterPro" id="IPR003439">
    <property type="entry name" value="ABC_transporter-like_ATP-bd"/>
</dbReference>
<dbReference type="GO" id="GO:0015421">
    <property type="term" value="F:ABC-type oligopeptide transporter activity"/>
    <property type="evidence" value="ECO:0007669"/>
    <property type="project" value="TreeGrafter"/>
</dbReference>
<keyword evidence="7 8" id="KW-0472">Membrane</keyword>
<protein>
    <submittedName>
        <fullName evidence="11">ATP-binding cassette, subfamily B</fullName>
    </submittedName>
</protein>
<evidence type="ECO:0000256" key="1">
    <source>
        <dbReference type="ARBA" id="ARBA00004651"/>
    </source>
</evidence>
<evidence type="ECO:0000256" key="2">
    <source>
        <dbReference type="ARBA" id="ARBA00022448"/>
    </source>
</evidence>
<dbReference type="PROSITE" id="PS50893">
    <property type="entry name" value="ABC_TRANSPORTER_2"/>
    <property type="match status" value="1"/>
</dbReference>
<keyword evidence="2" id="KW-0813">Transport</keyword>
<feature type="transmembrane region" description="Helical" evidence="8">
    <location>
        <begin position="54"/>
        <end position="75"/>
    </location>
</feature>
<keyword evidence="6 8" id="KW-1133">Transmembrane helix</keyword>
<feature type="transmembrane region" description="Helical" evidence="8">
    <location>
        <begin position="158"/>
        <end position="176"/>
    </location>
</feature>
<gene>
    <name evidence="11" type="ORF">SAMN05444487_10328</name>
</gene>
<dbReference type="GO" id="GO:0005524">
    <property type="term" value="F:ATP binding"/>
    <property type="evidence" value="ECO:0007669"/>
    <property type="project" value="UniProtKB-KW"/>
</dbReference>